<dbReference type="GO" id="GO:1990904">
    <property type="term" value="C:ribonucleoprotein complex"/>
    <property type="evidence" value="ECO:0007669"/>
    <property type="project" value="TreeGrafter"/>
</dbReference>
<dbReference type="EMBL" id="CAKLBY020000171">
    <property type="protein sequence ID" value="CAK7930983.1"/>
    <property type="molecule type" value="Genomic_DNA"/>
</dbReference>
<dbReference type="GO" id="GO:0003729">
    <property type="term" value="F:mRNA binding"/>
    <property type="evidence" value="ECO:0007669"/>
    <property type="project" value="TreeGrafter"/>
</dbReference>
<dbReference type="PANTHER" id="PTHR31027:SF2">
    <property type="entry name" value="LEBERCILIN DOMAIN-CONTAINING PROTEIN"/>
    <property type="match status" value="1"/>
</dbReference>
<feature type="region of interest" description="Disordered" evidence="2">
    <location>
        <begin position="421"/>
        <end position="481"/>
    </location>
</feature>
<dbReference type="PANTHER" id="PTHR31027">
    <property type="entry name" value="NUCLEAR SEGREGATION PROTEIN BFR1"/>
    <property type="match status" value="1"/>
</dbReference>
<accession>A0AAV1UBE5</accession>
<feature type="compositionally biased region" description="Basic and acidic residues" evidence="2">
    <location>
        <begin position="455"/>
        <end position="465"/>
    </location>
</feature>
<feature type="compositionally biased region" description="Low complexity" evidence="2">
    <location>
        <begin position="433"/>
        <end position="444"/>
    </location>
</feature>
<proteinExistence type="predicted"/>
<keyword evidence="1" id="KW-0175">Coiled coil</keyword>
<dbReference type="AlphaFoldDB" id="A0AAV1UBE5"/>
<feature type="coiled-coil region" evidence="1">
    <location>
        <begin position="28"/>
        <end position="104"/>
    </location>
</feature>
<evidence type="ECO:0000256" key="1">
    <source>
        <dbReference type="SAM" id="Coils"/>
    </source>
</evidence>
<dbReference type="Proteomes" id="UP001162060">
    <property type="component" value="Unassembled WGS sequence"/>
</dbReference>
<dbReference type="GO" id="GO:0005783">
    <property type="term" value="C:endoplasmic reticulum"/>
    <property type="evidence" value="ECO:0007669"/>
    <property type="project" value="TreeGrafter"/>
</dbReference>
<dbReference type="InterPro" id="IPR039604">
    <property type="entry name" value="Bfr1"/>
</dbReference>
<evidence type="ECO:0000313" key="4">
    <source>
        <dbReference type="Proteomes" id="UP001162060"/>
    </source>
</evidence>
<feature type="coiled-coil region" evidence="1">
    <location>
        <begin position="182"/>
        <end position="297"/>
    </location>
</feature>
<sequence length="535" mass="59311">MSSEDVPAEPVAAMEIPDVIERLPKPDKAEHDAKIAALDTTIKKLQARTNVIHAEMDALKSNRGGFGGPIQEAKAAFAALRAVKDNLIQQRNQITARLRKSRDAKDSTVKQQRNLRANLKFGSESEFTEAIAALKHKQETSTMSLNEEKRVIKEIEQLQAQKLQVSAYVGDQSVVEMQNDSIQELRTLQTKKNEEIDELQEKLNKQKQALDELYRLNEEENQKDRFPVLSKERKEIKEQLDEAFTALKALRKDFKDANDKYYNNIRLVRKKKELERQKEEENRKAEYEAKLAVYEKEMAKIHPYQNEMDLCDALVMFIERTYANELKNVGDKAADTSAAPIELDGMKPLERKEEDFMMLGGGGKKGKKGRQGKKVKKPTKLVLPLAQINAFSTIGLLPPTAVDAVSATLDAVKAKKAWFNEQTPSSQTEKSSEAAVESAVSSKEASPKKKKSDKNKKFNASDKDAFPSLGGTTTELPSWGPGMAPPIATEFAVADEFAGADVVVAECADADVVAAETAGVVATESSDVVVVAEDE</sequence>
<evidence type="ECO:0008006" key="5">
    <source>
        <dbReference type="Google" id="ProtNLM"/>
    </source>
</evidence>
<gene>
    <name evidence="3" type="ORF">PM001_LOCUS16133</name>
</gene>
<name>A0AAV1UBE5_9STRA</name>
<organism evidence="3 4">
    <name type="scientific">Peronospora matthiolae</name>
    <dbReference type="NCBI Taxonomy" id="2874970"/>
    <lineage>
        <taxon>Eukaryota</taxon>
        <taxon>Sar</taxon>
        <taxon>Stramenopiles</taxon>
        <taxon>Oomycota</taxon>
        <taxon>Peronosporomycetes</taxon>
        <taxon>Peronosporales</taxon>
        <taxon>Peronosporaceae</taxon>
        <taxon>Peronospora</taxon>
    </lineage>
</organism>
<reference evidence="3" key="1">
    <citation type="submission" date="2024-01" db="EMBL/GenBank/DDBJ databases">
        <authorList>
            <person name="Webb A."/>
        </authorList>
    </citation>
    <scope>NUCLEOTIDE SEQUENCE</scope>
    <source>
        <strain evidence="3">Pm1</strain>
    </source>
</reference>
<protein>
    <recommendedName>
        <fullName evidence="5">Nuclear segregation protein</fullName>
    </recommendedName>
</protein>
<evidence type="ECO:0000313" key="3">
    <source>
        <dbReference type="EMBL" id="CAK7930983.1"/>
    </source>
</evidence>
<dbReference type="GO" id="GO:0008298">
    <property type="term" value="P:intracellular mRNA localization"/>
    <property type="evidence" value="ECO:0007669"/>
    <property type="project" value="TreeGrafter"/>
</dbReference>
<comment type="caution">
    <text evidence="3">The sequence shown here is derived from an EMBL/GenBank/DDBJ whole genome shotgun (WGS) entry which is preliminary data.</text>
</comment>
<evidence type="ECO:0000256" key="2">
    <source>
        <dbReference type="SAM" id="MobiDB-lite"/>
    </source>
</evidence>
<dbReference type="GO" id="GO:0042175">
    <property type="term" value="C:nuclear outer membrane-endoplasmic reticulum membrane network"/>
    <property type="evidence" value="ECO:0007669"/>
    <property type="project" value="TreeGrafter"/>
</dbReference>
<dbReference type="SUPFAM" id="SSF90257">
    <property type="entry name" value="Myosin rod fragments"/>
    <property type="match status" value="1"/>
</dbReference>